<evidence type="ECO:0000313" key="2">
    <source>
        <dbReference type="Proteomes" id="UP001224775"/>
    </source>
</evidence>
<comment type="caution">
    <text evidence="1">The sequence shown here is derived from an EMBL/GenBank/DDBJ whole genome shotgun (WGS) entry which is preliminary data.</text>
</comment>
<dbReference type="EMBL" id="JATAAI010000061">
    <property type="protein sequence ID" value="KAK1732687.1"/>
    <property type="molecule type" value="Genomic_DNA"/>
</dbReference>
<sequence length="421" mass="47203">MMADDDADAAVKGALEHLLNHADKDVDNDGISQAMKMMRGLLLEPADKINETNHQSSCNETYEENYVFNHQDDDPSTTALYNKDDDEYEALPCFLPASHFGLTEICTLNELIPPPPSTPIHIDECTRWIQNAGQDGICAILGCRRTIGTVQLSSSTPSYLLPPTVPQLLDASRKFHKLHTKSSLTVAARALAKHAHRGAEHFFGILKGSEAQKNEYADRLIQRLIDEAMWMNVHCFGFGGIDESNSVIEIRTYEGYGARWSASEASGDVLDSLLSPTCCRLKYLSITILPFRWKVVMKSDGEFMYINLCLCVHFQSYNATCNCFGFARSPSLTEAAMQQNEDRVSKREQLKYHESYNLNFIDIWAQDQLRRNATCSGTLKQRRRRLGRAAVVPSYSANIRISISIFIKTSPHSSSMGMIAK</sequence>
<name>A0AAD9D3U6_9STRA</name>
<dbReference type="PANTHER" id="PTHR34204:SF2">
    <property type="entry name" value="RNA-BINDING ASCH DOMAIN PROTEIN"/>
    <property type="match status" value="1"/>
</dbReference>
<gene>
    <name evidence="1" type="ORF">QTG54_016664</name>
</gene>
<dbReference type="PANTHER" id="PTHR34204">
    <property type="entry name" value="RNA-BINDING ASCH DOMAIN PROTEIN"/>
    <property type="match status" value="1"/>
</dbReference>
<protein>
    <submittedName>
        <fullName evidence="1">RNA-binding ASCH domain protein-like protein</fullName>
    </submittedName>
</protein>
<accession>A0AAD9D3U6</accession>
<reference evidence="1" key="1">
    <citation type="submission" date="2023-06" db="EMBL/GenBank/DDBJ databases">
        <title>Survivors Of The Sea: Transcriptome response of Skeletonema marinoi to long-term dormancy.</title>
        <authorList>
            <person name="Pinder M.I.M."/>
            <person name="Kourtchenko O."/>
            <person name="Robertson E.K."/>
            <person name="Larsson T."/>
            <person name="Maumus F."/>
            <person name="Osuna-Cruz C.M."/>
            <person name="Vancaester E."/>
            <person name="Stenow R."/>
            <person name="Vandepoele K."/>
            <person name="Ploug H."/>
            <person name="Bruchert V."/>
            <person name="Godhe A."/>
            <person name="Topel M."/>
        </authorList>
    </citation>
    <scope>NUCLEOTIDE SEQUENCE</scope>
    <source>
        <strain evidence="1">R05AC</strain>
    </source>
</reference>
<keyword evidence="2" id="KW-1185">Reference proteome</keyword>
<dbReference type="Proteomes" id="UP001224775">
    <property type="component" value="Unassembled WGS sequence"/>
</dbReference>
<proteinExistence type="predicted"/>
<organism evidence="1 2">
    <name type="scientific">Skeletonema marinoi</name>
    <dbReference type="NCBI Taxonomy" id="267567"/>
    <lineage>
        <taxon>Eukaryota</taxon>
        <taxon>Sar</taxon>
        <taxon>Stramenopiles</taxon>
        <taxon>Ochrophyta</taxon>
        <taxon>Bacillariophyta</taxon>
        <taxon>Coscinodiscophyceae</taxon>
        <taxon>Thalassiosirophycidae</taxon>
        <taxon>Thalassiosirales</taxon>
        <taxon>Skeletonemataceae</taxon>
        <taxon>Skeletonema</taxon>
        <taxon>Skeletonema marinoi-dohrnii complex</taxon>
    </lineage>
</organism>
<evidence type="ECO:0000313" key="1">
    <source>
        <dbReference type="EMBL" id="KAK1732687.1"/>
    </source>
</evidence>
<dbReference type="AlphaFoldDB" id="A0AAD9D3U6"/>